<sequence>MQQSKEAKTAEEDLCSKILEIEAKCEVEFRGVEELSASLSAGNQKHEEELADWAKKLVDCESAKSSEVECKLKVESDCRRLREQLGKAEMRSQESQRRMEKAEEAYRQLREESTDELKLRLEKCLNGFAMWGLQSALDTVRSCLSKLSHQRLCVFGSSVLSSRGSLGFKQIRPGTGRIFDIRAAAAASQSTGDGLASRARSRPRPSKARSVPAFSFRPLAPSALGVLPGKFLVTVHLALMAALMEDLVAALRKEEKLLDADAWKYAAPRSRRSDIS</sequence>
<feature type="coiled-coil region" evidence="1">
    <location>
        <begin position="43"/>
        <end position="119"/>
    </location>
</feature>
<keyword evidence="3" id="KW-1185">Reference proteome</keyword>
<dbReference type="AlphaFoldDB" id="A0A176VEE9"/>
<evidence type="ECO:0000256" key="1">
    <source>
        <dbReference type="SAM" id="Coils"/>
    </source>
</evidence>
<protein>
    <submittedName>
        <fullName evidence="2">Uncharacterized protein</fullName>
    </submittedName>
</protein>
<evidence type="ECO:0000313" key="2">
    <source>
        <dbReference type="EMBL" id="OAE18772.1"/>
    </source>
</evidence>
<reference evidence="2" key="1">
    <citation type="submission" date="2016-03" db="EMBL/GenBank/DDBJ databases">
        <title>Mechanisms controlling the formation of the plant cell surface in tip-growing cells are functionally conserved among land plants.</title>
        <authorList>
            <person name="Honkanen S."/>
            <person name="Jones V.A."/>
            <person name="Morieri G."/>
            <person name="Champion C."/>
            <person name="Hetherington A.J."/>
            <person name="Kelly S."/>
            <person name="Saint-Marcoux D."/>
            <person name="Proust H."/>
            <person name="Prescott H."/>
            <person name="Dolan L."/>
        </authorList>
    </citation>
    <scope>NUCLEOTIDE SEQUENCE [LARGE SCALE GENOMIC DNA]</scope>
    <source>
        <tissue evidence="2">Whole gametophyte</tissue>
    </source>
</reference>
<keyword evidence="1" id="KW-0175">Coiled coil</keyword>
<dbReference type="EMBL" id="LVLJ01004011">
    <property type="protein sequence ID" value="OAE18772.1"/>
    <property type="molecule type" value="Genomic_DNA"/>
</dbReference>
<organism evidence="2 3">
    <name type="scientific">Marchantia polymorpha subsp. ruderalis</name>
    <dbReference type="NCBI Taxonomy" id="1480154"/>
    <lineage>
        <taxon>Eukaryota</taxon>
        <taxon>Viridiplantae</taxon>
        <taxon>Streptophyta</taxon>
        <taxon>Embryophyta</taxon>
        <taxon>Marchantiophyta</taxon>
        <taxon>Marchantiopsida</taxon>
        <taxon>Marchantiidae</taxon>
        <taxon>Marchantiales</taxon>
        <taxon>Marchantiaceae</taxon>
        <taxon>Marchantia</taxon>
    </lineage>
</organism>
<accession>A0A176VEE9</accession>
<comment type="caution">
    <text evidence="2">The sequence shown here is derived from an EMBL/GenBank/DDBJ whole genome shotgun (WGS) entry which is preliminary data.</text>
</comment>
<evidence type="ECO:0000313" key="3">
    <source>
        <dbReference type="Proteomes" id="UP000077202"/>
    </source>
</evidence>
<gene>
    <name evidence="2" type="ORF">AXG93_2396s1230</name>
</gene>
<name>A0A176VEE9_MARPO</name>
<proteinExistence type="predicted"/>
<dbReference type="Proteomes" id="UP000077202">
    <property type="component" value="Unassembled WGS sequence"/>
</dbReference>